<reference evidence="1" key="1">
    <citation type="submission" date="2021-02" db="EMBL/GenBank/DDBJ databases">
        <authorList>
            <person name="Dougan E. K."/>
            <person name="Rhodes N."/>
            <person name="Thang M."/>
            <person name="Chan C."/>
        </authorList>
    </citation>
    <scope>NUCLEOTIDE SEQUENCE</scope>
</reference>
<gene>
    <name evidence="1" type="ORF">SPIL2461_LOCUS8162</name>
</gene>
<organism evidence="1 2">
    <name type="scientific">Symbiodinium pilosum</name>
    <name type="common">Dinoflagellate</name>
    <dbReference type="NCBI Taxonomy" id="2952"/>
    <lineage>
        <taxon>Eukaryota</taxon>
        <taxon>Sar</taxon>
        <taxon>Alveolata</taxon>
        <taxon>Dinophyceae</taxon>
        <taxon>Suessiales</taxon>
        <taxon>Symbiodiniaceae</taxon>
        <taxon>Symbiodinium</taxon>
    </lineage>
</organism>
<dbReference type="Proteomes" id="UP000649617">
    <property type="component" value="Unassembled WGS sequence"/>
</dbReference>
<dbReference type="EMBL" id="CAJNIZ010013180">
    <property type="protein sequence ID" value="CAE7344650.1"/>
    <property type="molecule type" value="Genomic_DNA"/>
</dbReference>
<evidence type="ECO:0000313" key="2">
    <source>
        <dbReference type="Proteomes" id="UP000649617"/>
    </source>
</evidence>
<keyword evidence="2" id="KW-1185">Reference proteome</keyword>
<dbReference type="AlphaFoldDB" id="A0A812PIN8"/>
<protein>
    <submittedName>
        <fullName evidence="1">Uncharacterized protein</fullName>
    </submittedName>
</protein>
<sequence length="620" mass="69532">MSRQASRSDIAKLLQNVPLDSEESGARTRAVLLVRQAIAQSWHVLRDAVRATARDAWKQAVAVHEKALKELEKLHGSETAFAPWPTDLIVGEQPVQNAEPVEDILSGKPERDSPPHSFHYLVSPNSVWTVLKVDPSSSVDGYAHYLSNAEWYRMRTPYSQWFTKNLTSVYGPLAQLLEVARRAGYKGSVAGVTMLPVDACTVLGMLVMMATVLPTTSLANEGLKECVAVLETLEEHMRVNATVQLLPMSEVFAVEVRDNYMTVSCIKKVLHELDLGWARFSKKMPPGCNGASIRLSHFLVTCLRMRNDKQFWDTLGFRRMTKRTLHLFAQQAEQTLESVVVDRCPDPRLAQKYHPFSKDARRRGDRSLRMQLVGRFLCRGAGYVTVKDEKSLAELDIVAEKSCLAARTASEYVARLLFKTQQAVQDVVDKQDMPCLNFCFDGATIASEQVLATVFRLGGTHFAGPTQLLQSNTCSLDEARVAAESLASGLEGRIPQDALQRVRFPQDCFRFKEYRSSTKYLLNGLANSIQQVMHEGWSFASCRPPNPLRARDKCSERLLLDRAEMQLCPNSPPADSRLFFVWNSDTLEARYDFYTSEKFTRLVFAADEGTEAPLGQSGHL</sequence>
<name>A0A812PIN8_SYMPI</name>
<accession>A0A812PIN8</accession>
<evidence type="ECO:0000313" key="1">
    <source>
        <dbReference type="EMBL" id="CAE7344650.1"/>
    </source>
</evidence>
<dbReference type="OrthoDB" id="446610at2759"/>
<comment type="caution">
    <text evidence="1">The sequence shown here is derived from an EMBL/GenBank/DDBJ whole genome shotgun (WGS) entry which is preliminary data.</text>
</comment>
<proteinExistence type="predicted"/>